<comment type="caution">
    <text evidence="4">The sequence shown here is derived from an EMBL/GenBank/DDBJ whole genome shotgun (WGS) entry which is preliminary data.</text>
</comment>
<evidence type="ECO:0000256" key="2">
    <source>
        <dbReference type="ARBA" id="ARBA00022490"/>
    </source>
</evidence>
<dbReference type="InterPro" id="IPR011990">
    <property type="entry name" value="TPR-like_helical_dom_sf"/>
</dbReference>
<dbReference type="PANTHER" id="PTHR12983">
    <property type="entry name" value="RING FINGER 10 FAMILY MEMBER"/>
    <property type="match status" value="1"/>
</dbReference>
<dbReference type="PANTHER" id="PTHR12983:SF9">
    <property type="entry name" value="E3 UBIQUITIN-PROTEIN LIGASE RNF10"/>
    <property type="match status" value="1"/>
</dbReference>
<keyword evidence="5" id="KW-1185">Reference proteome</keyword>
<dbReference type="Proteomes" id="UP000467840">
    <property type="component" value="Chromosome 1"/>
</dbReference>
<dbReference type="InterPro" id="IPR039739">
    <property type="entry name" value="MAG2/RNF10"/>
</dbReference>
<evidence type="ECO:0000256" key="3">
    <source>
        <dbReference type="SAM" id="MobiDB-lite"/>
    </source>
</evidence>
<accession>A0A6A6LGF9</accession>
<name>A0A6A6LGF9_HEVBR</name>
<sequence length="317" mass="35975">MIDTILLFGEKTTAVGVEYSITRNLSELNERRNKGLNSRCEETYSLSHNCDKAPLFVTIINDEDDFIVDEAVGCGDRYESPGGVIHEQKEDENEGQMELPELPQIQESTATSSNNLKKPDSMQDCLNSFDNFYPNSCLLAPAAKDFGDFSKKNVEEEHGFLAIVDKPVCSKLESNDLLLLFEEIKKLGVHPDKHTFVVVMAACFSAEAIEEVFLHFKAMRRSEYDPINSQEGSAYLSGRRAQMMNADHLLNFHNDQNNDPIAHPQPRVPPPRQQQKIKPYNKDLFIQANNMFVVLDTGNYALELIDPDKMLRWNDII</sequence>
<dbReference type="GO" id="GO:0000976">
    <property type="term" value="F:transcription cis-regulatory region binding"/>
    <property type="evidence" value="ECO:0007669"/>
    <property type="project" value="TreeGrafter"/>
</dbReference>
<comment type="subcellular location">
    <subcellularLocation>
        <location evidence="1">Cytoplasm</location>
    </subcellularLocation>
</comment>
<proteinExistence type="predicted"/>
<reference evidence="4 5" key="1">
    <citation type="journal article" date="2020" name="Mol. Plant">
        <title>The Chromosome-Based Rubber Tree Genome Provides New Insights into Spurge Genome Evolution and Rubber Biosynthesis.</title>
        <authorList>
            <person name="Liu J."/>
            <person name="Shi C."/>
            <person name="Shi C.C."/>
            <person name="Li W."/>
            <person name="Zhang Q.J."/>
            <person name="Zhang Y."/>
            <person name="Li K."/>
            <person name="Lu H.F."/>
            <person name="Shi C."/>
            <person name="Zhu S.T."/>
            <person name="Xiao Z.Y."/>
            <person name="Nan H."/>
            <person name="Yue Y."/>
            <person name="Zhu X.G."/>
            <person name="Wu Y."/>
            <person name="Hong X.N."/>
            <person name="Fan G.Y."/>
            <person name="Tong Y."/>
            <person name="Zhang D."/>
            <person name="Mao C.L."/>
            <person name="Liu Y.L."/>
            <person name="Hao S.J."/>
            <person name="Liu W.Q."/>
            <person name="Lv M.Q."/>
            <person name="Zhang H.B."/>
            <person name="Liu Y."/>
            <person name="Hu-Tang G.R."/>
            <person name="Wang J.P."/>
            <person name="Wang J.H."/>
            <person name="Sun Y.H."/>
            <person name="Ni S.B."/>
            <person name="Chen W.B."/>
            <person name="Zhang X.C."/>
            <person name="Jiao Y.N."/>
            <person name="Eichler E.E."/>
            <person name="Li G.H."/>
            <person name="Liu X."/>
            <person name="Gao L.Z."/>
        </authorList>
    </citation>
    <scope>NUCLEOTIDE SEQUENCE [LARGE SCALE GENOMIC DNA]</scope>
    <source>
        <strain evidence="5">cv. GT1</strain>
        <tissue evidence="4">Leaf</tissue>
    </source>
</reference>
<evidence type="ECO:0000256" key="1">
    <source>
        <dbReference type="ARBA" id="ARBA00004496"/>
    </source>
</evidence>
<dbReference type="AlphaFoldDB" id="A0A6A6LGF9"/>
<dbReference type="GO" id="GO:0045944">
    <property type="term" value="P:positive regulation of transcription by RNA polymerase II"/>
    <property type="evidence" value="ECO:0007669"/>
    <property type="project" value="TreeGrafter"/>
</dbReference>
<gene>
    <name evidence="4" type="ORF">GH714_030897</name>
</gene>
<evidence type="ECO:0000313" key="5">
    <source>
        <dbReference type="Proteomes" id="UP000467840"/>
    </source>
</evidence>
<dbReference type="GO" id="GO:0005737">
    <property type="term" value="C:cytoplasm"/>
    <property type="evidence" value="ECO:0007669"/>
    <property type="project" value="UniProtKB-SubCell"/>
</dbReference>
<evidence type="ECO:0000313" key="4">
    <source>
        <dbReference type="EMBL" id="KAF2299173.1"/>
    </source>
</evidence>
<dbReference type="EMBL" id="JAAGAX010000011">
    <property type="protein sequence ID" value="KAF2299173.1"/>
    <property type="molecule type" value="Genomic_DNA"/>
</dbReference>
<dbReference type="Gene3D" id="1.25.40.10">
    <property type="entry name" value="Tetratricopeptide repeat domain"/>
    <property type="match status" value="1"/>
</dbReference>
<protein>
    <submittedName>
        <fullName evidence="4">Uncharacterized protein</fullName>
    </submittedName>
</protein>
<organism evidence="4 5">
    <name type="scientific">Hevea brasiliensis</name>
    <name type="common">Para rubber tree</name>
    <name type="synonym">Siphonia brasiliensis</name>
    <dbReference type="NCBI Taxonomy" id="3981"/>
    <lineage>
        <taxon>Eukaryota</taxon>
        <taxon>Viridiplantae</taxon>
        <taxon>Streptophyta</taxon>
        <taxon>Embryophyta</taxon>
        <taxon>Tracheophyta</taxon>
        <taxon>Spermatophyta</taxon>
        <taxon>Magnoliopsida</taxon>
        <taxon>eudicotyledons</taxon>
        <taxon>Gunneridae</taxon>
        <taxon>Pentapetalae</taxon>
        <taxon>rosids</taxon>
        <taxon>fabids</taxon>
        <taxon>Malpighiales</taxon>
        <taxon>Euphorbiaceae</taxon>
        <taxon>Crotonoideae</taxon>
        <taxon>Micrandreae</taxon>
        <taxon>Hevea</taxon>
    </lineage>
</organism>
<feature type="region of interest" description="Disordered" evidence="3">
    <location>
        <begin position="254"/>
        <end position="275"/>
    </location>
</feature>
<keyword evidence="2" id="KW-0963">Cytoplasm</keyword>